<dbReference type="Proteomes" id="UP001576774">
    <property type="component" value="Unassembled WGS sequence"/>
</dbReference>
<feature type="transmembrane region" description="Helical" evidence="12">
    <location>
        <begin position="99"/>
        <end position="123"/>
    </location>
</feature>
<gene>
    <name evidence="14" type="ORF">ACE1CC_00405</name>
</gene>
<accession>A0ABV4WXT0</accession>
<evidence type="ECO:0000256" key="10">
    <source>
        <dbReference type="ARBA" id="ARBA00023136"/>
    </source>
</evidence>
<keyword evidence="9" id="KW-0408">Iron</keyword>
<evidence type="ECO:0000256" key="11">
    <source>
        <dbReference type="ARBA" id="ARBA00037975"/>
    </source>
</evidence>
<dbReference type="InterPro" id="IPR052168">
    <property type="entry name" value="Cytochrome_b561_oxidase"/>
</dbReference>
<feature type="domain" description="Cytochrome b561 bacterial/Ni-hydrogenase" evidence="13">
    <location>
        <begin position="28"/>
        <end position="173"/>
    </location>
</feature>
<evidence type="ECO:0000256" key="3">
    <source>
        <dbReference type="ARBA" id="ARBA00022475"/>
    </source>
</evidence>
<proteinExistence type="inferred from homology"/>
<comment type="subcellular location">
    <subcellularLocation>
        <location evidence="1">Cell membrane</location>
        <topology evidence="1">Multi-pass membrane protein</topology>
    </subcellularLocation>
</comment>
<dbReference type="Gene3D" id="1.20.950.20">
    <property type="entry name" value="Transmembrane di-heme cytochromes, Chain C"/>
    <property type="match status" value="1"/>
</dbReference>
<dbReference type="Pfam" id="PF01292">
    <property type="entry name" value="Ni_hydr_CYTB"/>
    <property type="match status" value="1"/>
</dbReference>
<keyword evidence="8 12" id="KW-1133">Transmembrane helix</keyword>
<evidence type="ECO:0000256" key="1">
    <source>
        <dbReference type="ARBA" id="ARBA00004651"/>
    </source>
</evidence>
<dbReference type="PANTHER" id="PTHR30529">
    <property type="entry name" value="CYTOCHROME B561"/>
    <property type="match status" value="1"/>
</dbReference>
<keyword evidence="10 12" id="KW-0472">Membrane</keyword>
<dbReference type="EMBL" id="JBHFNQ010000005">
    <property type="protein sequence ID" value="MFB2875330.1"/>
    <property type="molecule type" value="Genomic_DNA"/>
</dbReference>
<keyword evidence="4" id="KW-0349">Heme</keyword>
<keyword evidence="3" id="KW-1003">Cell membrane</keyword>
<organism evidence="14 15">
    <name type="scientific">Floridaenema aerugineum BLCC-F46</name>
    <dbReference type="NCBI Taxonomy" id="3153654"/>
    <lineage>
        <taxon>Bacteria</taxon>
        <taxon>Bacillati</taxon>
        <taxon>Cyanobacteriota</taxon>
        <taxon>Cyanophyceae</taxon>
        <taxon>Oscillatoriophycideae</taxon>
        <taxon>Aerosakkonematales</taxon>
        <taxon>Aerosakkonemataceae</taxon>
        <taxon>Floridanema</taxon>
        <taxon>Floridanema aerugineum</taxon>
    </lineage>
</organism>
<comment type="similarity">
    <text evidence="11">Belongs to the cytochrome b561 family.</text>
</comment>
<keyword evidence="2" id="KW-0813">Transport</keyword>
<evidence type="ECO:0000256" key="12">
    <source>
        <dbReference type="SAM" id="Phobius"/>
    </source>
</evidence>
<keyword evidence="15" id="KW-1185">Reference proteome</keyword>
<keyword evidence="7" id="KW-0249">Electron transport</keyword>
<protein>
    <submittedName>
        <fullName evidence="14">Cytochrome b</fullName>
    </submittedName>
</protein>
<evidence type="ECO:0000313" key="15">
    <source>
        <dbReference type="Proteomes" id="UP001576774"/>
    </source>
</evidence>
<comment type="caution">
    <text evidence="14">The sequence shown here is derived from an EMBL/GenBank/DDBJ whole genome shotgun (WGS) entry which is preliminary data.</text>
</comment>
<evidence type="ECO:0000256" key="9">
    <source>
        <dbReference type="ARBA" id="ARBA00023004"/>
    </source>
</evidence>
<name>A0ABV4WXT0_9CYAN</name>
<dbReference type="InterPro" id="IPR016174">
    <property type="entry name" value="Di-haem_cyt_TM"/>
</dbReference>
<keyword evidence="5 12" id="KW-0812">Transmembrane</keyword>
<dbReference type="InterPro" id="IPR011577">
    <property type="entry name" value="Cyt_b561_bac/Ni-Hgenase"/>
</dbReference>
<evidence type="ECO:0000256" key="4">
    <source>
        <dbReference type="ARBA" id="ARBA00022617"/>
    </source>
</evidence>
<evidence type="ECO:0000313" key="14">
    <source>
        <dbReference type="EMBL" id="MFB2875330.1"/>
    </source>
</evidence>
<feature type="transmembrane region" description="Helical" evidence="12">
    <location>
        <begin position="59"/>
        <end position="78"/>
    </location>
</feature>
<evidence type="ECO:0000256" key="5">
    <source>
        <dbReference type="ARBA" id="ARBA00022692"/>
    </source>
</evidence>
<reference evidence="14 15" key="1">
    <citation type="submission" date="2024-09" db="EMBL/GenBank/DDBJ databases">
        <title>Floridaenema gen nov. (Aerosakkonemataceae, Aerosakkonematales ord. nov., Cyanobacteria) from benthic tropical and subtropical fresh waters, with the description of four new species.</title>
        <authorList>
            <person name="Moretto J.A."/>
            <person name="Berthold D.E."/>
            <person name="Lefler F.W."/>
            <person name="Huang I.-S."/>
            <person name="Laughinghouse H. IV."/>
        </authorList>
    </citation>
    <scope>NUCLEOTIDE SEQUENCE [LARGE SCALE GENOMIC DNA]</scope>
    <source>
        <strain evidence="14 15">BLCC-F46</strain>
    </source>
</reference>
<evidence type="ECO:0000256" key="2">
    <source>
        <dbReference type="ARBA" id="ARBA00022448"/>
    </source>
</evidence>
<evidence type="ECO:0000259" key="13">
    <source>
        <dbReference type="Pfam" id="PF01292"/>
    </source>
</evidence>
<sequence>MSSQFAAEPQNSKPKNRLNSAFKQLWSMHWWMAACYLVLFVGGFGMVRSPEGAVQGNLYTFHKSVGALTMALLTWRIFILQRVWWRKYTHKLPKFTPEWIRAFLLHTAIYVFMLAVPLSGFFLSNSYKPNNVSLFWLTTLPDIFPVNSAVLELARSLHFWIAYTFLGFIVLHTIDQKKYVRSLWRRATKTLQKSRQS</sequence>
<dbReference type="SUPFAM" id="SSF81342">
    <property type="entry name" value="Transmembrane di-heme cytochromes"/>
    <property type="match status" value="1"/>
</dbReference>
<dbReference type="RefSeq" id="WP_413268496.1">
    <property type="nucleotide sequence ID" value="NZ_JBHFNQ010000005.1"/>
</dbReference>
<evidence type="ECO:0000256" key="6">
    <source>
        <dbReference type="ARBA" id="ARBA00022723"/>
    </source>
</evidence>
<feature type="transmembrane region" description="Helical" evidence="12">
    <location>
        <begin position="25"/>
        <end position="47"/>
    </location>
</feature>
<keyword evidence="6" id="KW-0479">Metal-binding</keyword>
<evidence type="ECO:0000256" key="7">
    <source>
        <dbReference type="ARBA" id="ARBA00022982"/>
    </source>
</evidence>
<dbReference type="PANTHER" id="PTHR30529:SF1">
    <property type="entry name" value="CYTOCHROME B561 HOMOLOG 2"/>
    <property type="match status" value="1"/>
</dbReference>
<evidence type="ECO:0000256" key="8">
    <source>
        <dbReference type="ARBA" id="ARBA00022989"/>
    </source>
</evidence>
<feature type="transmembrane region" description="Helical" evidence="12">
    <location>
        <begin position="157"/>
        <end position="174"/>
    </location>
</feature>